<evidence type="ECO:0000256" key="4">
    <source>
        <dbReference type="ARBA" id="ARBA00022759"/>
    </source>
</evidence>
<keyword evidence="7" id="KW-0690">Ribosome biogenesis</keyword>
<evidence type="ECO:0000256" key="3">
    <source>
        <dbReference type="ARBA" id="ARBA00022723"/>
    </source>
</evidence>
<evidence type="ECO:0000313" key="8">
    <source>
        <dbReference type="EMBL" id="TCO10970.1"/>
    </source>
</evidence>
<accession>A0A4R2GPB3</accession>
<keyword evidence="4 7" id="KW-0255">Endonuclease</keyword>
<dbReference type="Pfam" id="PF02130">
    <property type="entry name" value="YbeY"/>
    <property type="match status" value="1"/>
</dbReference>
<evidence type="ECO:0000256" key="7">
    <source>
        <dbReference type="HAMAP-Rule" id="MF_00009"/>
    </source>
</evidence>
<dbReference type="AlphaFoldDB" id="A0A4R2GPB3"/>
<evidence type="ECO:0000256" key="1">
    <source>
        <dbReference type="ARBA" id="ARBA00010875"/>
    </source>
</evidence>
<dbReference type="InterPro" id="IPR023091">
    <property type="entry name" value="MetalPrtase_cat_dom_sf_prd"/>
</dbReference>
<comment type="function">
    <text evidence="7">Single strand-specific metallo-endoribonuclease involved in late-stage 70S ribosome quality control and in maturation of the 3' terminus of the 16S rRNA.</text>
</comment>
<feature type="binding site" evidence="7">
    <location>
        <position position="111"/>
    </location>
    <ligand>
        <name>Zn(2+)</name>
        <dbReference type="ChEBI" id="CHEBI:29105"/>
        <note>catalytic</note>
    </ligand>
</feature>
<dbReference type="EC" id="3.1.-.-" evidence="7"/>
<name>A0A4R2GPB3_9BACT</name>
<evidence type="ECO:0000256" key="2">
    <source>
        <dbReference type="ARBA" id="ARBA00022722"/>
    </source>
</evidence>
<keyword evidence="7" id="KW-0963">Cytoplasm</keyword>
<comment type="caution">
    <text evidence="8">The sequence shown here is derived from an EMBL/GenBank/DDBJ whole genome shotgun (WGS) entry which is preliminary data.</text>
</comment>
<keyword evidence="3 7" id="KW-0479">Metal-binding</keyword>
<dbReference type="PANTHER" id="PTHR46986:SF1">
    <property type="entry name" value="ENDORIBONUCLEASE YBEY, CHLOROPLASTIC"/>
    <property type="match status" value="1"/>
</dbReference>
<feature type="binding site" evidence="7">
    <location>
        <position position="107"/>
    </location>
    <ligand>
        <name>Zn(2+)</name>
        <dbReference type="ChEBI" id="CHEBI:29105"/>
        <note>catalytic</note>
    </ligand>
</feature>
<dbReference type="Proteomes" id="UP000295221">
    <property type="component" value="Unassembled WGS sequence"/>
</dbReference>
<dbReference type="GO" id="GO:0008270">
    <property type="term" value="F:zinc ion binding"/>
    <property type="evidence" value="ECO:0007669"/>
    <property type="project" value="UniProtKB-UniRule"/>
</dbReference>
<keyword evidence="6 7" id="KW-0862">Zinc</keyword>
<keyword evidence="7" id="KW-0698">rRNA processing</keyword>
<feature type="binding site" evidence="7">
    <location>
        <position position="117"/>
    </location>
    <ligand>
        <name>Zn(2+)</name>
        <dbReference type="ChEBI" id="CHEBI:29105"/>
        <note>catalytic</note>
    </ligand>
</feature>
<protein>
    <recommendedName>
        <fullName evidence="7">Endoribonuclease YbeY</fullName>
        <ecNumber evidence="7">3.1.-.-</ecNumber>
    </recommendedName>
</protein>
<comment type="subcellular location">
    <subcellularLocation>
        <location evidence="7">Cytoplasm</location>
    </subcellularLocation>
</comment>
<comment type="cofactor">
    <cofactor evidence="7">
        <name>Zn(2+)</name>
        <dbReference type="ChEBI" id="CHEBI:29105"/>
    </cofactor>
    <text evidence="7">Binds 1 zinc ion.</text>
</comment>
<dbReference type="PANTHER" id="PTHR46986">
    <property type="entry name" value="ENDORIBONUCLEASE YBEY, CHLOROPLASTIC"/>
    <property type="match status" value="1"/>
</dbReference>
<dbReference type="GO" id="GO:0004222">
    <property type="term" value="F:metalloendopeptidase activity"/>
    <property type="evidence" value="ECO:0007669"/>
    <property type="project" value="InterPro"/>
</dbReference>
<dbReference type="GO" id="GO:0005737">
    <property type="term" value="C:cytoplasm"/>
    <property type="evidence" value="ECO:0007669"/>
    <property type="project" value="UniProtKB-SubCell"/>
</dbReference>
<dbReference type="NCBIfam" id="TIGR00043">
    <property type="entry name" value="rRNA maturation RNase YbeY"/>
    <property type="match status" value="1"/>
</dbReference>
<dbReference type="SUPFAM" id="SSF55486">
    <property type="entry name" value="Metalloproteases ('zincins'), catalytic domain"/>
    <property type="match status" value="1"/>
</dbReference>
<sequence>MDIHFFNEDVDLPELNYNQITIWLKEVIESYLKSCGSISVIFCNDDYILNINKQFLDHDYYTDIITFNYSSPKVISGDLFISLDTVRSNSDIYHTEYFHELCRVIVHGVLHLLGQDDKTDEQSREMRKNEDLWLEKLNANKFN</sequence>
<proteinExistence type="inferred from homology"/>
<evidence type="ECO:0000313" key="9">
    <source>
        <dbReference type="Proteomes" id="UP000295221"/>
    </source>
</evidence>
<keyword evidence="5 7" id="KW-0378">Hydrolase</keyword>
<dbReference type="Gene3D" id="3.40.390.30">
    <property type="entry name" value="Metalloproteases ('zincins'), catalytic domain"/>
    <property type="match status" value="1"/>
</dbReference>
<evidence type="ECO:0000256" key="6">
    <source>
        <dbReference type="ARBA" id="ARBA00022833"/>
    </source>
</evidence>
<dbReference type="RefSeq" id="WP_207915871.1">
    <property type="nucleotide sequence ID" value="NZ_SLWK01000001.1"/>
</dbReference>
<keyword evidence="9" id="KW-1185">Reference proteome</keyword>
<reference evidence="8 9" key="1">
    <citation type="submission" date="2019-03" db="EMBL/GenBank/DDBJ databases">
        <title>Genomic Encyclopedia of Type Strains, Phase IV (KMG-IV): sequencing the most valuable type-strain genomes for metagenomic binning, comparative biology and taxonomic classification.</title>
        <authorList>
            <person name="Goeker M."/>
        </authorList>
    </citation>
    <scope>NUCLEOTIDE SEQUENCE [LARGE SCALE GENOMIC DNA]</scope>
    <source>
        <strain evidence="8 9">DSM 24179</strain>
    </source>
</reference>
<keyword evidence="2 7" id="KW-0540">Nuclease</keyword>
<dbReference type="GO" id="GO:0006364">
    <property type="term" value="P:rRNA processing"/>
    <property type="evidence" value="ECO:0007669"/>
    <property type="project" value="UniProtKB-UniRule"/>
</dbReference>
<evidence type="ECO:0000256" key="5">
    <source>
        <dbReference type="ARBA" id="ARBA00022801"/>
    </source>
</evidence>
<dbReference type="EMBL" id="SLWK01000001">
    <property type="protein sequence ID" value="TCO10970.1"/>
    <property type="molecule type" value="Genomic_DNA"/>
</dbReference>
<gene>
    <name evidence="7" type="primary">ybeY</name>
    <name evidence="8" type="ORF">EV194_101604</name>
</gene>
<comment type="similarity">
    <text evidence="1 7">Belongs to the endoribonuclease YbeY family.</text>
</comment>
<organism evidence="8 9">
    <name type="scientific">Natronoflexus pectinivorans</name>
    <dbReference type="NCBI Taxonomy" id="682526"/>
    <lineage>
        <taxon>Bacteria</taxon>
        <taxon>Pseudomonadati</taxon>
        <taxon>Bacteroidota</taxon>
        <taxon>Bacteroidia</taxon>
        <taxon>Marinilabiliales</taxon>
        <taxon>Marinilabiliaceae</taxon>
        <taxon>Natronoflexus</taxon>
    </lineage>
</organism>
<dbReference type="HAMAP" id="MF_00009">
    <property type="entry name" value="Endoribonucl_YbeY"/>
    <property type="match status" value="1"/>
</dbReference>
<dbReference type="InterPro" id="IPR002036">
    <property type="entry name" value="YbeY"/>
</dbReference>
<dbReference type="GO" id="GO:0004521">
    <property type="term" value="F:RNA endonuclease activity"/>
    <property type="evidence" value="ECO:0007669"/>
    <property type="project" value="UniProtKB-UniRule"/>
</dbReference>